<gene>
    <name evidence="1" type="ORF">EZS27_004090</name>
</gene>
<reference evidence="1" key="1">
    <citation type="submission" date="2019-03" db="EMBL/GenBank/DDBJ databases">
        <title>Single cell metagenomics reveals metabolic interactions within the superorganism composed of flagellate Streblomastix strix and complex community of Bacteroidetes bacteria on its surface.</title>
        <authorList>
            <person name="Treitli S.C."/>
            <person name="Kolisko M."/>
            <person name="Husnik F."/>
            <person name="Keeling P."/>
            <person name="Hampl V."/>
        </authorList>
    </citation>
    <scope>NUCLEOTIDE SEQUENCE</scope>
    <source>
        <strain evidence="1">STM</strain>
    </source>
</reference>
<organism evidence="1">
    <name type="scientific">termite gut metagenome</name>
    <dbReference type="NCBI Taxonomy" id="433724"/>
    <lineage>
        <taxon>unclassified sequences</taxon>
        <taxon>metagenomes</taxon>
        <taxon>organismal metagenomes</taxon>
    </lineage>
</organism>
<dbReference type="Gene3D" id="3.40.630.30">
    <property type="match status" value="1"/>
</dbReference>
<sequence>MTIETLQGTEKRMYELVAPIAMNWEIVTSQNDGAAFKTSDKHVWFVAVENDSCIGFIPAQKKANNTVFINNYYIKDGDKKVLTALLKETEKYFKKESYQSIIAVVLKRDYVVVEKLKYEIKEVFVKCTHFTKKL</sequence>
<name>A0A5J4STA0_9ZZZZ</name>
<accession>A0A5J4STA0</accession>
<comment type="caution">
    <text evidence="1">The sequence shown here is derived from an EMBL/GenBank/DDBJ whole genome shotgun (WGS) entry which is preliminary data.</text>
</comment>
<proteinExistence type="predicted"/>
<evidence type="ECO:0000313" key="1">
    <source>
        <dbReference type="EMBL" id="KAA6348490.1"/>
    </source>
</evidence>
<dbReference type="AlphaFoldDB" id="A0A5J4STA0"/>
<evidence type="ECO:0008006" key="2">
    <source>
        <dbReference type="Google" id="ProtNLM"/>
    </source>
</evidence>
<dbReference type="EMBL" id="SNRY01000067">
    <property type="protein sequence ID" value="KAA6348490.1"/>
    <property type="molecule type" value="Genomic_DNA"/>
</dbReference>
<protein>
    <recommendedName>
        <fullName evidence="2">N-acetyltransferase domain-containing protein</fullName>
    </recommendedName>
</protein>